<dbReference type="OrthoDB" id="4247158at2"/>
<name>A0A387HID5_9ACTN</name>
<sequence length="95" mass="10378">MAVLPAQMSNSGGRWHLYVPLLNVPVSLWPAHEWPPAAPVPTLAERERVLDALGYSIPAQDEWSWTEDSDIPGNPATRVRLIATVTVRPVAGGTR</sequence>
<dbReference type="AlphaFoldDB" id="A0A387HID5"/>
<keyword evidence="2" id="KW-1185">Reference proteome</keyword>
<reference evidence="1 2" key="1">
    <citation type="submission" date="2018-10" db="EMBL/GenBank/DDBJ databases">
        <title>Relationship between Morphology and Antimicrobial Activity in Streptomyces.</title>
        <authorList>
            <person name="Kang H.J."/>
            <person name="Kim S.B."/>
        </authorList>
    </citation>
    <scope>NUCLEOTIDE SEQUENCE [LARGE SCALE GENOMIC DNA]</scope>
    <source>
        <strain evidence="1 2">BH38</strain>
    </source>
</reference>
<accession>A0A387HID5</accession>
<dbReference type="Pfam" id="PF19820">
    <property type="entry name" value="DUF6303"/>
    <property type="match status" value="1"/>
</dbReference>
<dbReference type="KEGG" id="shun:DWB77_05465"/>
<dbReference type="EMBL" id="CP032698">
    <property type="protein sequence ID" value="AYG83269.1"/>
    <property type="molecule type" value="Genomic_DNA"/>
</dbReference>
<evidence type="ECO:0000313" key="1">
    <source>
        <dbReference type="EMBL" id="AYG83269.1"/>
    </source>
</evidence>
<dbReference type="Proteomes" id="UP000271554">
    <property type="component" value="Chromosome"/>
</dbReference>
<proteinExistence type="predicted"/>
<organism evidence="1 2">
    <name type="scientific">Streptomyces hundungensis</name>
    <dbReference type="NCBI Taxonomy" id="1077946"/>
    <lineage>
        <taxon>Bacteria</taxon>
        <taxon>Bacillati</taxon>
        <taxon>Actinomycetota</taxon>
        <taxon>Actinomycetes</taxon>
        <taxon>Kitasatosporales</taxon>
        <taxon>Streptomycetaceae</taxon>
        <taxon>Streptomyces</taxon>
    </lineage>
</organism>
<evidence type="ECO:0000313" key="2">
    <source>
        <dbReference type="Proteomes" id="UP000271554"/>
    </source>
</evidence>
<dbReference type="InterPro" id="IPR046270">
    <property type="entry name" value="DUF6303"/>
</dbReference>
<gene>
    <name evidence="1" type="ORF">DWB77_05465</name>
</gene>
<dbReference type="RefSeq" id="WP_120723938.1">
    <property type="nucleotide sequence ID" value="NZ_CP032698.1"/>
</dbReference>
<protein>
    <submittedName>
        <fullName evidence="1">Uncharacterized protein</fullName>
    </submittedName>
</protein>